<feature type="transmembrane region" description="Helical" evidence="1">
    <location>
        <begin position="21"/>
        <end position="41"/>
    </location>
</feature>
<dbReference type="Gramene" id="TVU05978">
    <property type="protein sequence ID" value="TVU05978"/>
    <property type="gene ID" value="EJB05_49165"/>
</dbReference>
<organism evidence="2 3">
    <name type="scientific">Eragrostis curvula</name>
    <name type="common">weeping love grass</name>
    <dbReference type="NCBI Taxonomy" id="38414"/>
    <lineage>
        <taxon>Eukaryota</taxon>
        <taxon>Viridiplantae</taxon>
        <taxon>Streptophyta</taxon>
        <taxon>Embryophyta</taxon>
        <taxon>Tracheophyta</taxon>
        <taxon>Spermatophyta</taxon>
        <taxon>Magnoliopsida</taxon>
        <taxon>Liliopsida</taxon>
        <taxon>Poales</taxon>
        <taxon>Poaceae</taxon>
        <taxon>PACMAD clade</taxon>
        <taxon>Chloridoideae</taxon>
        <taxon>Eragrostideae</taxon>
        <taxon>Eragrostidinae</taxon>
        <taxon>Eragrostis</taxon>
    </lineage>
</organism>
<reference evidence="2 3" key="1">
    <citation type="journal article" date="2019" name="Sci. Rep.">
        <title>A high-quality genome of Eragrostis curvula grass provides insights into Poaceae evolution and supports new strategies to enhance forage quality.</title>
        <authorList>
            <person name="Carballo J."/>
            <person name="Santos B.A.C.M."/>
            <person name="Zappacosta D."/>
            <person name="Garbus I."/>
            <person name="Selva J.P."/>
            <person name="Gallo C.A."/>
            <person name="Diaz A."/>
            <person name="Albertini E."/>
            <person name="Caccamo M."/>
            <person name="Echenique V."/>
        </authorList>
    </citation>
    <scope>NUCLEOTIDE SEQUENCE [LARGE SCALE GENOMIC DNA]</scope>
    <source>
        <strain evidence="3">cv. Victoria</strain>
        <tissue evidence="2">Leaf</tissue>
    </source>
</reference>
<feature type="non-terminal residue" evidence="2">
    <location>
        <position position="1"/>
    </location>
</feature>
<evidence type="ECO:0000313" key="2">
    <source>
        <dbReference type="EMBL" id="TVU05978.1"/>
    </source>
</evidence>
<evidence type="ECO:0000256" key="1">
    <source>
        <dbReference type="SAM" id="Phobius"/>
    </source>
</evidence>
<protein>
    <submittedName>
        <fullName evidence="2">Uncharacterized protein</fullName>
    </submittedName>
</protein>
<feature type="transmembrane region" description="Helical" evidence="1">
    <location>
        <begin position="158"/>
        <end position="183"/>
    </location>
</feature>
<gene>
    <name evidence="2" type="ORF">EJB05_49165</name>
</gene>
<keyword evidence="1" id="KW-0472">Membrane</keyword>
<keyword evidence="1" id="KW-1133">Transmembrane helix</keyword>
<comment type="caution">
    <text evidence="2">The sequence shown here is derived from an EMBL/GenBank/DDBJ whole genome shotgun (WGS) entry which is preliminary data.</text>
</comment>
<name>A0A5J9T4S9_9POAL</name>
<dbReference type="AlphaFoldDB" id="A0A5J9T4S9"/>
<feature type="transmembrane region" description="Helical" evidence="1">
    <location>
        <begin position="62"/>
        <end position="85"/>
    </location>
</feature>
<dbReference type="Proteomes" id="UP000324897">
    <property type="component" value="Unassembled WGS sequence"/>
</dbReference>
<dbReference type="EMBL" id="RWGY01000051">
    <property type="protein sequence ID" value="TVU05978.1"/>
    <property type="molecule type" value="Genomic_DNA"/>
</dbReference>
<evidence type="ECO:0000313" key="3">
    <source>
        <dbReference type="Proteomes" id="UP000324897"/>
    </source>
</evidence>
<dbReference type="OrthoDB" id="720486at2759"/>
<sequence length="193" mass="20903">MTAAAAATAGARILRGRPVSLVVPCAFLLGALWLASARSLVEAAGRCYALEGCSSRPDYECLVCVMWPSIAAFISLSCLIARWVGEVHAVADLAAGGSGRPDGNLADALIFLFLYFFCAWIMLFGKILQDASARRLQEDPADVGAACRLIRSATYHNAGVLCLYVVHCCFSIPYFVLRLMWFLRDQRVGSKSD</sequence>
<feature type="transmembrane region" description="Helical" evidence="1">
    <location>
        <begin position="105"/>
        <end position="125"/>
    </location>
</feature>
<proteinExistence type="predicted"/>
<keyword evidence="1" id="KW-0812">Transmembrane</keyword>
<accession>A0A5J9T4S9</accession>
<keyword evidence="3" id="KW-1185">Reference proteome</keyword>